<reference evidence="2" key="1">
    <citation type="submission" date="2022-06" db="EMBL/GenBank/DDBJ databases">
        <title>Amycolatopsis iheyaensis sp. nov., a new species of the genus Amycolatopsis isolated from soil in Iheya island, Japan.</title>
        <authorList>
            <person name="Ngamcharungchit C."/>
            <person name="Kanto H."/>
            <person name="Take A."/>
            <person name="Intra B."/>
            <person name="Matsumoto A."/>
            <person name="Panbangred W."/>
            <person name="Inahashi Y."/>
        </authorList>
    </citation>
    <scope>NUCLEOTIDE SEQUENCE</scope>
    <source>
        <strain evidence="2">OK19-0408</strain>
    </source>
</reference>
<feature type="compositionally biased region" description="Basic and acidic residues" evidence="1">
    <location>
        <begin position="230"/>
        <end position="247"/>
    </location>
</feature>
<proteinExistence type="predicted"/>
<feature type="compositionally biased region" description="Acidic residues" evidence="1">
    <location>
        <begin position="261"/>
        <end position="273"/>
    </location>
</feature>
<dbReference type="EMBL" id="JAMXQV010000023">
    <property type="protein sequence ID" value="MCR6488156.1"/>
    <property type="molecule type" value="Genomic_DNA"/>
</dbReference>
<protein>
    <submittedName>
        <fullName evidence="2">Uncharacterized protein</fullName>
    </submittedName>
</protein>
<feature type="compositionally biased region" description="Basic and acidic residues" evidence="1">
    <location>
        <begin position="111"/>
        <end position="132"/>
    </location>
</feature>
<name>A0A9X2SPH6_9PSEU</name>
<evidence type="ECO:0000313" key="2">
    <source>
        <dbReference type="EMBL" id="MCR6488156.1"/>
    </source>
</evidence>
<gene>
    <name evidence="2" type="ORF">M8542_35545</name>
</gene>
<dbReference type="Proteomes" id="UP001144096">
    <property type="component" value="Unassembled WGS sequence"/>
</dbReference>
<dbReference type="AlphaFoldDB" id="A0A9X2SPH6"/>
<feature type="region of interest" description="Disordered" evidence="1">
    <location>
        <begin position="111"/>
        <end position="308"/>
    </location>
</feature>
<accession>A0A9X2SPH6</accession>
<evidence type="ECO:0000313" key="3">
    <source>
        <dbReference type="Proteomes" id="UP001144096"/>
    </source>
</evidence>
<sequence length="308" mass="33358">MSQPIPPDAWKTAAIREAESALDRSVSKSRQLLKDLEKIKLPPVERTVSPERLAAIKAAAARPDAPPQLKLLKRKVEAGQLTWEDVASGRAFADPEVQALALGPLGEAHEMYDELREGATADEVLEAREGGRPADPLADTGRSPYAAGPAPQGGYSADTPLRAAEPPADHPQGNPRWSAEPGQSDHPQANPRWAAEPPADHPQGNPRWSADPGRPDHPQTNPRWSADPSQPDHHRPAEPPADHHRPAEPPTPPSRHRAPEPELDDDDFADPLADDAPPPRPSSPEPPRRKRRDEPGSDDDYFGGSFLG</sequence>
<organism evidence="2 3">
    <name type="scientific">Amycolatopsis iheyensis</name>
    <dbReference type="NCBI Taxonomy" id="2945988"/>
    <lineage>
        <taxon>Bacteria</taxon>
        <taxon>Bacillati</taxon>
        <taxon>Actinomycetota</taxon>
        <taxon>Actinomycetes</taxon>
        <taxon>Pseudonocardiales</taxon>
        <taxon>Pseudonocardiaceae</taxon>
        <taxon>Amycolatopsis</taxon>
    </lineage>
</organism>
<evidence type="ECO:0000256" key="1">
    <source>
        <dbReference type="SAM" id="MobiDB-lite"/>
    </source>
</evidence>
<comment type="caution">
    <text evidence="2">The sequence shown here is derived from an EMBL/GenBank/DDBJ whole genome shotgun (WGS) entry which is preliminary data.</text>
</comment>
<dbReference type="RefSeq" id="WP_257924717.1">
    <property type="nucleotide sequence ID" value="NZ_JAMXQV010000023.1"/>
</dbReference>
<keyword evidence="3" id="KW-1185">Reference proteome</keyword>
<feature type="compositionally biased region" description="Pro residues" evidence="1">
    <location>
        <begin position="276"/>
        <end position="285"/>
    </location>
</feature>